<accession>A0A183HIT1</accession>
<evidence type="ECO:0000313" key="1">
    <source>
        <dbReference type="EMBL" id="VDO50792.1"/>
    </source>
</evidence>
<organism evidence="3">
    <name type="scientific">Onchocerca flexuosa</name>
    <dbReference type="NCBI Taxonomy" id="387005"/>
    <lineage>
        <taxon>Eukaryota</taxon>
        <taxon>Metazoa</taxon>
        <taxon>Ecdysozoa</taxon>
        <taxon>Nematoda</taxon>
        <taxon>Chromadorea</taxon>
        <taxon>Rhabditida</taxon>
        <taxon>Spirurina</taxon>
        <taxon>Spiruromorpha</taxon>
        <taxon>Filarioidea</taxon>
        <taxon>Onchocercidae</taxon>
        <taxon>Onchocerca</taxon>
    </lineage>
</organism>
<sequence>MFCIKNQNLQLLKCPVVPNKNSYEIVSEGPISIWFYGKREKKTDRYAFQIMREVVPMLFISFNYQISIIAQSTLPIYIPSDINIVVNGKKVQLYVGEGCQITNKDKKKSYRTISTGQFEIPKSQIIVLHCADVIRRFQDLIQV</sequence>
<dbReference type="EMBL" id="UZAJ01007696">
    <property type="protein sequence ID" value="VDO50792.1"/>
    <property type="molecule type" value="Genomic_DNA"/>
</dbReference>
<name>A0A183HIT1_9BILA</name>
<dbReference type="WBParaSite" id="OFLC_0000739201-mRNA-1">
    <property type="protein sequence ID" value="OFLC_0000739201-mRNA-1"/>
    <property type="gene ID" value="OFLC_0000739201"/>
</dbReference>
<evidence type="ECO:0000313" key="2">
    <source>
        <dbReference type="Proteomes" id="UP000267606"/>
    </source>
</evidence>
<protein>
    <submittedName>
        <fullName evidence="1 3">Uncharacterized protein</fullName>
    </submittedName>
</protein>
<reference evidence="3" key="1">
    <citation type="submission" date="2016-06" db="UniProtKB">
        <authorList>
            <consortium name="WormBaseParasite"/>
        </authorList>
    </citation>
    <scope>IDENTIFICATION</scope>
</reference>
<gene>
    <name evidence="1" type="ORF">OFLC_LOCUS7392</name>
</gene>
<reference evidence="1 2" key="2">
    <citation type="submission" date="2018-11" db="EMBL/GenBank/DDBJ databases">
        <authorList>
            <consortium name="Pathogen Informatics"/>
        </authorList>
    </citation>
    <scope>NUCLEOTIDE SEQUENCE [LARGE SCALE GENOMIC DNA]</scope>
</reference>
<evidence type="ECO:0000313" key="3">
    <source>
        <dbReference type="WBParaSite" id="OFLC_0000739201-mRNA-1"/>
    </source>
</evidence>
<dbReference type="Proteomes" id="UP000267606">
    <property type="component" value="Unassembled WGS sequence"/>
</dbReference>
<proteinExistence type="predicted"/>
<keyword evidence="2" id="KW-1185">Reference proteome</keyword>
<dbReference type="AlphaFoldDB" id="A0A183HIT1"/>